<reference evidence="1 2" key="1">
    <citation type="journal article" date="2018" name="Front. Plant Sci.">
        <title>Red Clover (Trifolium pratense) and Zigzag Clover (T. medium) - A Picture of Genomic Similarities and Differences.</title>
        <authorList>
            <person name="Dluhosova J."/>
            <person name="Istvanek J."/>
            <person name="Nedelnik J."/>
            <person name="Repkova J."/>
        </authorList>
    </citation>
    <scope>NUCLEOTIDE SEQUENCE [LARGE SCALE GENOMIC DNA]</scope>
    <source>
        <strain evidence="2">cv. 10/8</strain>
        <tissue evidence="1">Leaf</tissue>
    </source>
</reference>
<sequence>MANHINVANDFVCVCLSLGGGSCRRFPFHCLTFDETHFTEKRKCAHWEIKKVLKGSD</sequence>
<proteinExistence type="predicted"/>
<name>A0A392SYG2_9FABA</name>
<protein>
    <submittedName>
        <fullName evidence="1">Uncharacterized protein</fullName>
    </submittedName>
</protein>
<evidence type="ECO:0000313" key="1">
    <source>
        <dbReference type="EMBL" id="MCI53095.1"/>
    </source>
</evidence>
<accession>A0A392SYG2</accession>
<keyword evidence="2" id="KW-1185">Reference proteome</keyword>
<dbReference type="AlphaFoldDB" id="A0A392SYG2"/>
<dbReference type="EMBL" id="LXQA010457717">
    <property type="protein sequence ID" value="MCI53095.1"/>
    <property type="molecule type" value="Genomic_DNA"/>
</dbReference>
<organism evidence="1 2">
    <name type="scientific">Trifolium medium</name>
    <dbReference type="NCBI Taxonomy" id="97028"/>
    <lineage>
        <taxon>Eukaryota</taxon>
        <taxon>Viridiplantae</taxon>
        <taxon>Streptophyta</taxon>
        <taxon>Embryophyta</taxon>
        <taxon>Tracheophyta</taxon>
        <taxon>Spermatophyta</taxon>
        <taxon>Magnoliopsida</taxon>
        <taxon>eudicotyledons</taxon>
        <taxon>Gunneridae</taxon>
        <taxon>Pentapetalae</taxon>
        <taxon>rosids</taxon>
        <taxon>fabids</taxon>
        <taxon>Fabales</taxon>
        <taxon>Fabaceae</taxon>
        <taxon>Papilionoideae</taxon>
        <taxon>50 kb inversion clade</taxon>
        <taxon>NPAAA clade</taxon>
        <taxon>Hologalegina</taxon>
        <taxon>IRL clade</taxon>
        <taxon>Trifolieae</taxon>
        <taxon>Trifolium</taxon>
    </lineage>
</organism>
<feature type="non-terminal residue" evidence="1">
    <location>
        <position position="57"/>
    </location>
</feature>
<comment type="caution">
    <text evidence="1">The sequence shown here is derived from an EMBL/GenBank/DDBJ whole genome shotgun (WGS) entry which is preliminary data.</text>
</comment>
<dbReference type="Proteomes" id="UP000265520">
    <property type="component" value="Unassembled WGS sequence"/>
</dbReference>
<evidence type="ECO:0000313" key="2">
    <source>
        <dbReference type="Proteomes" id="UP000265520"/>
    </source>
</evidence>